<dbReference type="PANTHER" id="PTHR34730">
    <property type="entry name" value="UNNAMED PRODUCT"/>
    <property type="match status" value="1"/>
</dbReference>
<keyword evidence="5" id="KW-1185">Reference proteome</keyword>
<feature type="transmembrane region" description="Helical" evidence="2">
    <location>
        <begin position="942"/>
        <end position="967"/>
    </location>
</feature>
<dbReference type="PANTHER" id="PTHR34730:SF1">
    <property type="entry name" value="PARAQUAT-INDUCIBLE PROTEIN A"/>
    <property type="match status" value="1"/>
</dbReference>
<dbReference type="Proteomes" id="UP001530315">
    <property type="component" value="Unassembled WGS sequence"/>
</dbReference>
<evidence type="ECO:0000256" key="3">
    <source>
        <dbReference type="SAM" id="SignalP"/>
    </source>
</evidence>
<dbReference type="Pfam" id="PF04403">
    <property type="entry name" value="PqiA"/>
    <property type="match status" value="1"/>
</dbReference>
<evidence type="ECO:0008006" key="6">
    <source>
        <dbReference type="Google" id="ProtNLM"/>
    </source>
</evidence>
<evidence type="ECO:0000256" key="2">
    <source>
        <dbReference type="SAM" id="Phobius"/>
    </source>
</evidence>
<feature type="transmembrane region" description="Helical" evidence="2">
    <location>
        <begin position="1108"/>
        <end position="1132"/>
    </location>
</feature>
<keyword evidence="1" id="KW-0175">Coiled coil</keyword>
<keyword evidence="2" id="KW-0472">Membrane</keyword>
<feature type="transmembrane region" description="Helical" evidence="2">
    <location>
        <begin position="1292"/>
        <end position="1310"/>
    </location>
</feature>
<evidence type="ECO:0000256" key="1">
    <source>
        <dbReference type="SAM" id="Coils"/>
    </source>
</evidence>
<protein>
    <recommendedName>
        <fullName evidence="6">Receptor for retinol uptake STRA6</fullName>
    </recommendedName>
</protein>
<dbReference type="EMBL" id="JALLAZ020001759">
    <property type="protein sequence ID" value="KAL3765031.1"/>
    <property type="molecule type" value="Genomic_DNA"/>
</dbReference>
<comment type="caution">
    <text evidence="4">The sequence shown here is derived from an EMBL/GenBank/DDBJ whole genome shotgun (WGS) entry which is preliminary data.</text>
</comment>
<feature type="transmembrane region" description="Helical" evidence="2">
    <location>
        <begin position="1022"/>
        <end position="1041"/>
    </location>
</feature>
<feature type="transmembrane region" description="Helical" evidence="2">
    <location>
        <begin position="883"/>
        <end position="903"/>
    </location>
</feature>
<name>A0ABD3MLU0_9STRA</name>
<feature type="coiled-coil region" evidence="1">
    <location>
        <begin position="836"/>
        <end position="870"/>
    </location>
</feature>
<keyword evidence="2" id="KW-1133">Transmembrane helix</keyword>
<feature type="chain" id="PRO_5044805271" description="Receptor for retinol uptake STRA6" evidence="3">
    <location>
        <begin position="30"/>
        <end position="1412"/>
    </location>
</feature>
<feature type="transmembrane region" description="Helical" evidence="2">
    <location>
        <begin position="988"/>
        <end position="1010"/>
    </location>
</feature>
<feature type="signal peptide" evidence="3">
    <location>
        <begin position="1"/>
        <end position="29"/>
    </location>
</feature>
<feature type="transmembrane region" description="Helical" evidence="2">
    <location>
        <begin position="1227"/>
        <end position="1247"/>
    </location>
</feature>
<proteinExistence type="predicted"/>
<gene>
    <name evidence="4" type="ORF">ACHAW5_004290</name>
</gene>
<organism evidence="4 5">
    <name type="scientific">Stephanodiscus triporus</name>
    <dbReference type="NCBI Taxonomy" id="2934178"/>
    <lineage>
        <taxon>Eukaryota</taxon>
        <taxon>Sar</taxon>
        <taxon>Stramenopiles</taxon>
        <taxon>Ochrophyta</taxon>
        <taxon>Bacillariophyta</taxon>
        <taxon>Coscinodiscophyceae</taxon>
        <taxon>Thalassiosirophycidae</taxon>
        <taxon>Stephanodiscales</taxon>
        <taxon>Stephanodiscaceae</taxon>
        <taxon>Stephanodiscus</taxon>
    </lineage>
</organism>
<dbReference type="InterPro" id="IPR007498">
    <property type="entry name" value="PqiA-like"/>
</dbReference>
<accession>A0ABD3MLU0</accession>
<sequence>MPFANNNYRIAFLAAALVVCSCCRRMASAHPYSAILPSYRHRLLRRDQAEAALDDIGSPANVDEDGKFSSLNGLISRIVIALPDVSIVQSGIVVDINDIACRDMTVDDIVLDSSSLSGVERRLSMRVGGVDASCDFRWHYKYDSSLIDASGGDDERPATTAVAAAPRIDAVVSGCLSDLRIEEITFEHDEGSGLGGSIVSNVINALEGSLRDAIDSELNSLVCDEVGKLDGALDDLLASTSDRIDGLFRIEGGTMDDVVADPLSAEKVADVPADGEGLPMWIDFVEMRDLVREWTGMESLDLLAQTIAGDGGVSDIVNAFLRGGGILDEDGLLVVDPSVVIDSGSSSSSSFLEFRDMFTRTTLSVTSVSVGGLDSLLPNGTSVLDPNILPCLFTVVDEAEITELVVTASELESPTLYGLDDANGGMGYLITAVADAFFDMYGRVLSGALPSVLSAAVKDVATDYIRMDDDACPKPDASLTGLVDYRDLLLSEEDAVELMGRGGSPYGELFRYLYDYVSRILSAVDKDGMSRLNGLIVTVMDLDSNDEGGIVLAADLFKRNLDISLNGLNAVVEIAVSNVTVSNLDSIGVLKLAIPMMGESSVLDNEASVGVGPDPIRLSFTLLVKGKVDEMEFDNEVEVGVGIVNLDMALQVLAQMKELSLMNFLLEDVTDLNCWMSTIVTPVLDNFGIRVGEQDSGLVLENLAMAVGEARLDMKCIRCTDAAVMEIEQLIQSEEGIGDATDMINKVLVYGSDILRGDYVQNRIDRILSNAAYDCPHSPSYQHDFPGLVFQDMPVVKNDAPSYGFLFAIISVIAVVAVSAAVIFLVTRLLLRRRHKRWMRTLNQDQLKELERLEREERLLEKDLDRRIKSLFTSKEIPCFIRYLLPIVILANVALFLSGHLSLGGTVNISGSVGEQEFEVVGFYEFSMVNSMLEMWNANAHGLAVCLALFSGIWPYTKLLFTLFLWFTPTRWISSKRRGSLLRWLDILGKWSIIDVFVLLMTLVSFGISVSSPDLAFLPQGLYSINMMVVPLWGLYANMLAQLISQVSSHFINHYHRKSVSTATKSQRIEFQSDPLSNDEITPEKLGAHTFKLDYEASSKRASVRRSVGLILIEAFILFIILVICGCSLPSFSIEIFGLVGLAVESGNKFEEAKTYYSVFDLANMIMKQGRYLNTASDLVGLGTLASLLVITVFIVPLAQTASLLAEWFTPMTANQRLKNEAVNEILLSWQYMEVYVLAIIIAAWQIGDVSEFLLNAYCSSLQDTFTSLSYFGILDNEDAQCFRVDATVETASWILVAASLMLCILNHFIHAASRQKKQDDNIPAKRRCHTDTFLQSNLAHLSLSTERATTSGSDDYKEEAAKSENRAASLGVSQIFPRFTDYYYFAMTHQTNIQKSADDESDCDETCLNSL</sequence>
<evidence type="ECO:0000313" key="4">
    <source>
        <dbReference type="EMBL" id="KAL3765031.1"/>
    </source>
</evidence>
<feature type="transmembrane region" description="Helical" evidence="2">
    <location>
        <begin position="803"/>
        <end position="831"/>
    </location>
</feature>
<reference evidence="4 5" key="1">
    <citation type="submission" date="2024-10" db="EMBL/GenBank/DDBJ databases">
        <title>Updated reference genomes for cyclostephanoid diatoms.</title>
        <authorList>
            <person name="Roberts W.R."/>
            <person name="Alverson A.J."/>
        </authorList>
    </citation>
    <scope>NUCLEOTIDE SEQUENCE [LARGE SCALE GENOMIC DNA]</scope>
    <source>
        <strain evidence="4 5">AJA276-08</strain>
    </source>
</reference>
<feature type="transmembrane region" description="Helical" evidence="2">
    <location>
        <begin position="1179"/>
        <end position="1206"/>
    </location>
</feature>
<keyword evidence="3" id="KW-0732">Signal</keyword>
<dbReference type="Gene3D" id="3.15.10.10">
    <property type="entry name" value="Bactericidal permeability-increasing protein, domain 1"/>
    <property type="match status" value="1"/>
</dbReference>
<keyword evidence="2" id="KW-0812">Transmembrane</keyword>
<evidence type="ECO:0000313" key="5">
    <source>
        <dbReference type="Proteomes" id="UP001530315"/>
    </source>
</evidence>